<dbReference type="GO" id="GO:0005656">
    <property type="term" value="C:nuclear pre-replicative complex"/>
    <property type="evidence" value="ECO:0007669"/>
    <property type="project" value="TreeGrafter"/>
</dbReference>
<proteinExistence type="predicted"/>
<dbReference type="GO" id="GO:0031261">
    <property type="term" value="C:DNA replication preinitiation complex"/>
    <property type="evidence" value="ECO:0007669"/>
    <property type="project" value="TreeGrafter"/>
</dbReference>
<dbReference type="GO" id="GO:0003688">
    <property type="term" value="F:DNA replication origin binding"/>
    <property type="evidence" value="ECO:0007669"/>
    <property type="project" value="TreeGrafter"/>
</dbReference>
<sequence length="216" mass="24850">MKSETERLQEELNKNLFDSLIEFLQKSHSGFQKNSRDWGCQIKLREIPTAALVLDMKHFLQKLASQLMDCNVDVQSKEKESVQVTQKKIHYSMDSLSTWYMSVTQHLHEFPLILIFGIATSPVVVHRLLPHAVSSLLCIELFQSLSCKEHLTTVLDKLLLTTQFPFKLSEKVLQVLTNTFLYHDFSIQNFIKGLQNISIPSPSVFCAVISQKPREE</sequence>
<comment type="caution">
    <text evidence="2">The sequence shown here is derived from an EMBL/GenBank/DDBJ whole genome shotgun (WGS) entry which is preliminary data.</text>
</comment>
<dbReference type="GO" id="GO:0006270">
    <property type="term" value="P:DNA replication initiation"/>
    <property type="evidence" value="ECO:0007669"/>
    <property type="project" value="TreeGrafter"/>
</dbReference>
<dbReference type="PANTHER" id="PTHR12748:SF0">
    <property type="entry name" value="ORIGIN RECOGNITION COMPLEX SUBUNIT 3"/>
    <property type="match status" value="1"/>
</dbReference>
<dbReference type="AlphaFoldDB" id="A0A4U1ED20"/>
<dbReference type="InterPro" id="IPR045667">
    <property type="entry name" value="ORC3_N"/>
</dbReference>
<feature type="domain" description="Origin recognition complex subunit 3 N-terminal" evidence="1">
    <location>
        <begin position="1"/>
        <end position="54"/>
    </location>
</feature>
<dbReference type="PANTHER" id="PTHR12748">
    <property type="entry name" value="ORIGIN RECOGNITION COMPLEX SUBUNIT 3"/>
    <property type="match status" value="1"/>
</dbReference>
<protein>
    <recommendedName>
        <fullName evidence="1">Origin recognition complex subunit 3 N-terminal domain-containing protein</fullName>
    </recommendedName>
</protein>
<accession>A0A4U1ED20</accession>
<dbReference type="GO" id="GO:0005664">
    <property type="term" value="C:nuclear origin of replication recognition complex"/>
    <property type="evidence" value="ECO:0007669"/>
    <property type="project" value="InterPro"/>
</dbReference>
<reference evidence="3" key="1">
    <citation type="journal article" date="2019" name="IScience">
        <title>Narwhal Genome Reveals Long-Term Low Genetic Diversity despite Current Large Abundance Size.</title>
        <authorList>
            <person name="Westbury M.V."/>
            <person name="Petersen B."/>
            <person name="Garde E."/>
            <person name="Heide-Jorgensen M.P."/>
            <person name="Lorenzen E.D."/>
        </authorList>
    </citation>
    <scope>NUCLEOTIDE SEQUENCE [LARGE SCALE GENOMIC DNA]</scope>
</reference>
<feature type="domain" description="Origin recognition complex subunit 3 N-terminal" evidence="1">
    <location>
        <begin position="104"/>
        <end position="195"/>
    </location>
</feature>
<evidence type="ECO:0000313" key="3">
    <source>
        <dbReference type="Proteomes" id="UP000308365"/>
    </source>
</evidence>
<gene>
    <name evidence="2" type="ORF">EI555_008670</name>
</gene>
<dbReference type="EMBL" id="RWIC01002183">
    <property type="protein sequence ID" value="TKC33964.1"/>
    <property type="molecule type" value="Genomic_DNA"/>
</dbReference>
<dbReference type="Proteomes" id="UP000308365">
    <property type="component" value="Unassembled WGS sequence"/>
</dbReference>
<organism evidence="2 3">
    <name type="scientific">Monodon monoceros</name>
    <name type="common">Narwhal</name>
    <name type="synonym">Ceratodon monodon</name>
    <dbReference type="NCBI Taxonomy" id="40151"/>
    <lineage>
        <taxon>Eukaryota</taxon>
        <taxon>Metazoa</taxon>
        <taxon>Chordata</taxon>
        <taxon>Craniata</taxon>
        <taxon>Vertebrata</taxon>
        <taxon>Euteleostomi</taxon>
        <taxon>Mammalia</taxon>
        <taxon>Eutheria</taxon>
        <taxon>Laurasiatheria</taxon>
        <taxon>Artiodactyla</taxon>
        <taxon>Whippomorpha</taxon>
        <taxon>Cetacea</taxon>
        <taxon>Odontoceti</taxon>
        <taxon>Monodontidae</taxon>
        <taxon>Monodon</taxon>
    </lineage>
</organism>
<evidence type="ECO:0000313" key="2">
    <source>
        <dbReference type="EMBL" id="TKC33964.1"/>
    </source>
</evidence>
<dbReference type="Pfam" id="PF07034">
    <property type="entry name" value="ORC3_N"/>
    <property type="match status" value="2"/>
</dbReference>
<dbReference type="InterPro" id="IPR020795">
    <property type="entry name" value="ORC3"/>
</dbReference>
<name>A0A4U1ED20_MONMO</name>
<dbReference type="CDD" id="cd20704">
    <property type="entry name" value="Orc3"/>
    <property type="match status" value="1"/>
</dbReference>
<evidence type="ECO:0000259" key="1">
    <source>
        <dbReference type="Pfam" id="PF07034"/>
    </source>
</evidence>